<keyword evidence="2" id="KW-1185">Reference proteome</keyword>
<proteinExistence type="predicted"/>
<evidence type="ECO:0000313" key="2">
    <source>
        <dbReference type="Proteomes" id="UP000317365"/>
    </source>
</evidence>
<dbReference type="RefSeq" id="WP_142812135.1">
    <property type="nucleotide sequence ID" value="NZ_CP036282.1"/>
</dbReference>
<sequence>MASVDNSVLMRWRAMDSSFCLKALADHAKEDRSFQPRSDPRTSRWHAYVAGQDVELLCTGPKFWDSRAEHGGGGAVDLVMHLFGLNFKQAVAMLKDRGL</sequence>
<dbReference type="Proteomes" id="UP000317365">
    <property type="component" value="Chromosome"/>
</dbReference>
<evidence type="ECO:0000313" key="1">
    <source>
        <dbReference type="EMBL" id="QDL54975.1"/>
    </source>
</evidence>
<reference evidence="2" key="2">
    <citation type="journal article" date="2020" name="Int. J. Syst. Evol. Microbiol.">
        <title>Genomic insights into a novel species Rhodoferax aquaticus sp. nov., isolated from freshwater.</title>
        <authorList>
            <person name="Li T."/>
            <person name="Zhuo Y."/>
            <person name="Jin C.Z."/>
            <person name="Wu X."/>
            <person name="Ko S.R."/>
            <person name="Jin F.J."/>
            <person name="Ahn C.Y."/>
            <person name="Oh H.M."/>
            <person name="Lee H.G."/>
            <person name="Jin L."/>
        </authorList>
    </citation>
    <scope>NUCLEOTIDE SEQUENCE [LARGE SCALE GENOMIC DNA]</scope>
    <source>
        <strain evidence="2">Gr-4</strain>
    </source>
</reference>
<name>A0A515EQT4_9BURK</name>
<dbReference type="KEGG" id="rhg:EXZ61_12810"/>
<accession>A0A515EQT4</accession>
<organism evidence="1 2">
    <name type="scientific">Rhodoferax aquaticus</name>
    <dbReference type="NCBI Taxonomy" id="2527691"/>
    <lineage>
        <taxon>Bacteria</taxon>
        <taxon>Pseudomonadati</taxon>
        <taxon>Pseudomonadota</taxon>
        <taxon>Betaproteobacteria</taxon>
        <taxon>Burkholderiales</taxon>
        <taxon>Comamonadaceae</taxon>
        <taxon>Rhodoferax</taxon>
    </lineage>
</organism>
<protein>
    <submittedName>
        <fullName evidence="1">Uncharacterized protein</fullName>
    </submittedName>
</protein>
<reference evidence="2" key="1">
    <citation type="submission" date="2019-02" db="EMBL/GenBank/DDBJ databases">
        <title>Complete genome sequence of Rhodoferax sp. Gr-4.</title>
        <authorList>
            <person name="Jin L."/>
        </authorList>
    </citation>
    <scope>NUCLEOTIDE SEQUENCE [LARGE SCALE GENOMIC DNA]</scope>
    <source>
        <strain evidence="2">Gr-4</strain>
    </source>
</reference>
<dbReference type="AlphaFoldDB" id="A0A515EQT4"/>
<gene>
    <name evidence="1" type="ORF">EXZ61_12810</name>
</gene>
<dbReference type="EMBL" id="CP036282">
    <property type="protein sequence ID" value="QDL54975.1"/>
    <property type="molecule type" value="Genomic_DNA"/>
</dbReference>